<feature type="transmembrane region" description="Helical" evidence="7">
    <location>
        <begin position="207"/>
        <end position="224"/>
    </location>
</feature>
<evidence type="ECO:0000256" key="4">
    <source>
        <dbReference type="ARBA" id="ARBA00022801"/>
    </source>
</evidence>
<feature type="domain" description="Peptidase S54 rhomboid" evidence="8">
    <location>
        <begin position="106"/>
        <end position="244"/>
    </location>
</feature>
<proteinExistence type="inferred from homology"/>
<comment type="caution">
    <text evidence="9">The sequence shown here is derived from an EMBL/GenBank/DDBJ whole genome shotgun (WGS) entry which is preliminary data.</text>
</comment>
<dbReference type="InterPro" id="IPR022764">
    <property type="entry name" value="Peptidase_S54_rhomboid_dom"/>
</dbReference>
<feature type="transmembrane region" description="Helical" evidence="7">
    <location>
        <begin position="258"/>
        <end position="276"/>
    </location>
</feature>
<reference evidence="9 10" key="1">
    <citation type="submission" date="2024-10" db="EMBL/GenBank/DDBJ databases">
        <title>The Natural Products Discovery Center: Release of the First 8490 Sequenced Strains for Exploring Actinobacteria Biosynthetic Diversity.</title>
        <authorList>
            <person name="Kalkreuter E."/>
            <person name="Kautsar S.A."/>
            <person name="Yang D."/>
            <person name="Bader C.D."/>
            <person name="Teijaro C.N."/>
            <person name="Fluegel L."/>
            <person name="Davis C.M."/>
            <person name="Simpson J.R."/>
            <person name="Lauterbach L."/>
            <person name="Steele A.D."/>
            <person name="Gui C."/>
            <person name="Meng S."/>
            <person name="Li G."/>
            <person name="Viehrig K."/>
            <person name="Ye F."/>
            <person name="Su P."/>
            <person name="Kiefer A.F."/>
            <person name="Nichols A."/>
            <person name="Cepeda A.J."/>
            <person name="Yan W."/>
            <person name="Fan B."/>
            <person name="Jiang Y."/>
            <person name="Adhikari A."/>
            <person name="Zheng C.-J."/>
            <person name="Schuster L."/>
            <person name="Cowan T.M."/>
            <person name="Smanski M.J."/>
            <person name="Chevrette M.G."/>
            <person name="De Carvalho L.P.S."/>
            <person name="Shen B."/>
        </authorList>
    </citation>
    <scope>NUCLEOTIDE SEQUENCE [LARGE SCALE GENOMIC DNA]</scope>
    <source>
        <strain evidence="9 10">NPDC049639</strain>
    </source>
</reference>
<keyword evidence="10" id="KW-1185">Reference proteome</keyword>
<dbReference type="GO" id="GO:0006508">
    <property type="term" value="P:proteolysis"/>
    <property type="evidence" value="ECO:0007669"/>
    <property type="project" value="UniProtKB-KW"/>
</dbReference>
<accession>A0ABW8AI56</accession>
<name>A0ABW8AI56_9ACTN</name>
<dbReference type="EMBL" id="JBITLV010000001">
    <property type="protein sequence ID" value="MFI7586039.1"/>
    <property type="molecule type" value="Genomic_DNA"/>
</dbReference>
<evidence type="ECO:0000256" key="2">
    <source>
        <dbReference type="ARBA" id="ARBA00009045"/>
    </source>
</evidence>
<organism evidence="9 10">
    <name type="scientific">Spongisporangium articulatum</name>
    <dbReference type="NCBI Taxonomy" id="3362603"/>
    <lineage>
        <taxon>Bacteria</taxon>
        <taxon>Bacillati</taxon>
        <taxon>Actinomycetota</taxon>
        <taxon>Actinomycetes</taxon>
        <taxon>Kineosporiales</taxon>
        <taxon>Kineosporiaceae</taxon>
        <taxon>Spongisporangium</taxon>
    </lineage>
</organism>
<keyword evidence="9" id="KW-0645">Protease</keyword>
<evidence type="ECO:0000256" key="5">
    <source>
        <dbReference type="ARBA" id="ARBA00022989"/>
    </source>
</evidence>
<dbReference type="CDD" id="cd19756">
    <property type="entry name" value="Bbox2"/>
    <property type="match status" value="1"/>
</dbReference>
<feature type="transmembrane region" description="Helical" evidence="7">
    <location>
        <begin position="175"/>
        <end position="195"/>
    </location>
</feature>
<dbReference type="SUPFAM" id="SSF144091">
    <property type="entry name" value="Rhomboid-like"/>
    <property type="match status" value="1"/>
</dbReference>
<dbReference type="Proteomes" id="UP001612915">
    <property type="component" value="Unassembled WGS sequence"/>
</dbReference>
<keyword evidence="3 7" id="KW-0812">Transmembrane</keyword>
<feature type="transmembrane region" description="Helical" evidence="7">
    <location>
        <begin position="230"/>
        <end position="246"/>
    </location>
</feature>
<dbReference type="PANTHER" id="PTHR43731:SF14">
    <property type="entry name" value="PRESENILIN-ASSOCIATED RHOMBOID-LIKE PROTEIN, MITOCHONDRIAL"/>
    <property type="match status" value="1"/>
</dbReference>
<dbReference type="InterPro" id="IPR035952">
    <property type="entry name" value="Rhomboid-like_sf"/>
</dbReference>
<evidence type="ECO:0000313" key="9">
    <source>
        <dbReference type="EMBL" id="MFI7586039.1"/>
    </source>
</evidence>
<dbReference type="PANTHER" id="PTHR43731">
    <property type="entry name" value="RHOMBOID PROTEASE"/>
    <property type="match status" value="1"/>
</dbReference>
<dbReference type="InterPro" id="IPR050925">
    <property type="entry name" value="Rhomboid_protease_S54"/>
</dbReference>
<keyword evidence="6 7" id="KW-0472">Membrane</keyword>
<gene>
    <name evidence="9" type="ORF">ACIB24_03060</name>
</gene>
<keyword evidence="4" id="KW-0378">Hydrolase</keyword>
<dbReference type="GO" id="GO:0008233">
    <property type="term" value="F:peptidase activity"/>
    <property type="evidence" value="ECO:0007669"/>
    <property type="project" value="UniProtKB-KW"/>
</dbReference>
<dbReference type="Gene3D" id="1.20.1540.10">
    <property type="entry name" value="Rhomboid-like"/>
    <property type="match status" value="1"/>
</dbReference>
<protein>
    <submittedName>
        <fullName evidence="9">Rhomboid family intramembrane serine protease</fullName>
    </submittedName>
</protein>
<evidence type="ECO:0000259" key="8">
    <source>
        <dbReference type="Pfam" id="PF01694"/>
    </source>
</evidence>
<keyword evidence="5 7" id="KW-1133">Transmembrane helix</keyword>
<evidence type="ECO:0000256" key="6">
    <source>
        <dbReference type="ARBA" id="ARBA00023136"/>
    </source>
</evidence>
<feature type="transmembrane region" description="Helical" evidence="7">
    <location>
        <begin position="71"/>
        <end position="89"/>
    </location>
</feature>
<dbReference type="Pfam" id="PF01694">
    <property type="entry name" value="Rhomboid"/>
    <property type="match status" value="1"/>
</dbReference>
<evidence type="ECO:0000313" key="10">
    <source>
        <dbReference type="Proteomes" id="UP001612915"/>
    </source>
</evidence>
<evidence type="ECO:0000256" key="1">
    <source>
        <dbReference type="ARBA" id="ARBA00004141"/>
    </source>
</evidence>
<comment type="similarity">
    <text evidence="2">Belongs to the peptidase S54 family.</text>
</comment>
<feature type="transmembrane region" description="Helical" evidence="7">
    <location>
        <begin position="149"/>
        <end position="169"/>
    </location>
</feature>
<comment type="subcellular location">
    <subcellularLocation>
        <location evidence="1">Membrane</location>
        <topology evidence="1">Multi-pass membrane protein</topology>
    </subcellularLocation>
</comment>
<evidence type="ECO:0000256" key="3">
    <source>
        <dbReference type="ARBA" id="ARBA00022692"/>
    </source>
</evidence>
<evidence type="ECO:0000256" key="7">
    <source>
        <dbReference type="SAM" id="Phobius"/>
    </source>
</evidence>
<dbReference type="RefSeq" id="WP_398274979.1">
    <property type="nucleotide sequence ID" value="NZ_JBITLV010000001.1"/>
</dbReference>
<sequence>MSEAPTTPVCPRHPDRESYVRCQRCERPACPECQRPAAVGFQCVDCVREQNQGTRSARTVFGGGVRQGRPVVTLGIIAVCAVVWLLQLTDSRVTDWFQYAPVQTQAEPWRMLTAAFLHSPVTPLHILFNMYALYVTGPYLEALFGRARYLALYLISAFGGSVGFLLLASPGGDTWFTPTVGASGAVFGLFGAFFMVQRAMNRDTGQIVGVVLINLVLGFVISGVAWQAHLGGLATGVVAAGVLAYAPRARRTQVQWGGLAALVVLLVLVTVVKAATGPML</sequence>